<evidence type="ECO:0000313" key="12">
    <source>
        <dbReference type="Proteomes" id="UP000266177"/>
    </source>
</evidence>
<dbReference type="PANTHER" id="PTHR24421:SF63">
    <property type="entry name" value="SENSOR HISTIDINE KINASE DESK"/>
    <property type="match status" value="1"/>
</dbReference>
<name>A0A3A3G8W1_PANTH</name>
<dbReference type="AlphaFoldDB" id="A0A3A3G8W1"/>
<dbReference type="InterPro" id="IPR050482">
    <property type="entry name" value="Sensor_HK_TwoCompSys"/>
</dbReference>
<evidence type="ECO:0000256" key="2">
    <source>
        <dbReference type="ARBA" id="ARBA00012438"/>
    </source>
</evidence>
<feature type="transmembrane region" description="Helical" evidence="7">
    <location>
        <begin position="12"/>
        <end position="29"/>
    </location>
</feature>
<evidence type="ECO:0000256" key="1">
    <source>
        <dbReference type="ARBA" id="ARBA00000085"/>
    </source>
</evidence>
<keyword evidence="6" id="KW-0175">Coiled coil</keyword>
<evidence type="ECO:0000313" key="11">
    <source>
        <dbReference type="EMBL" id="RJG16952.1"/>
    </source>
</evidence>
<dbReference type="SUPFAM" id="SSF55874">
    <property type="entry name" value="ATPase domain of HSP90 chaperone/DNA topoisomerase II/histidine kinase"/>
    <property type="match status" value="1"/>
</dbReference>
<evidence type="ECO:0000256" key="5">
    <source>
        <dbReference type="ARBA" id="ARBA00023012"/>
    </source>
</evidence>
<keyword evidence="7" id="KW-0812">Transmembrane</keyword>
<keyword evidence="3" id="KW-0808">Transferase</keyword>
<feature type="domain" description="Signal transduction histidine kinase subgroup 3 dimerisation and phosphoacceptor" evidence="9">
    <location>
        <begin position="178"/>
        <end position="243"/>
    </location>
</feature>
<dbReference type="Pfam" id="PF07730">
    <property type="entry name" value="HisKA_3"/>
    <property type="match status" value="1"/>
</dbReference>
<keyword evidence="4 11" id="KW-0418">Kinase</keyword>
<dbReference type="Pfam" id="PF02518">
    <property type="entry name" value="HATPase_c"/>
    <property type="match status" value="1"/>
</dbReference>
<dbReference type="Gene3D" id="3.30.565.10">
    <property type="entry name" value="Histidine kinase-like ATPase, C-terminal domain"/>
    <property type="match status" value="1"/>
</dbReference>
<feature type="transmembrane region" description="Helical" evidence="7">
    <location>
        <begin position="41"/>
        <end position="60"/>
    </location>
</feature>
<dbReference type="Proteomes" id="UP000266177">
    <property type="component" value="Unassembled WGS sequence"/>
</dbReference>
<dbReference type="InterPro" id="IPR036890">
    <property type="entry name" value="HATPase_C_sf"/>
</dbReference>
<dbReference type="GO" id="GO:0000155">
    <property type="term" value="F:phosphorelay sensor kinase activity"/>
    <property type="evidence" value="ECO:0007669"/>
    <property type="project" value="InterPro"/>
</dbReference>
<dbReference type="InterPro" id="IPR011712">
    <property type="entry name" value="Sig_transdc_His_kin_sub3_dim/P"/>
</dbReference>
<organism evidence="11 12">
    <name type="scientific">Paenibacillus thiaminolyticus</name>
    <name type="common">Bacillus thiaminolyticus</name>
    <dbReference type="NCBI Taxonomy" id="49283"/>
    <lineage>
        <taxon>Bacteria</taxon>
        <taxon>Bacillati</taxon>
        <taxon>Bacillota</taxon>
        <taxon>Bacilli</taxon>
        <taxon>Bacillales</taxon>
        <taxon>Paenibacillaceae</taxon>
        <taxon>Paenibacillus</taxon>
    </lineage>
</organism>
<evidence type="ECO:0000256" key="4">
    <source>
        <dbReference type="ARBA" id="ARBA00022777"/>
    </source>
</evidence>
<dbReference type="Pfam" id="PF23540">
    <property type="entry name" value="DesK_N"/>
    <property type="match status" value="1"/>
</dbReference>
<evidence type="ECO:0000256" key="6">
    <source>
        <dbReference type="SAM" id="Coils"/>
    </source>
</evidence>
<feature type="transmembrane region" description="Helical" evidence="7">
    <location>
        <begin position="106"/>
        <end position="127"/>
    </location>
</feature>
<evidence type="ECO:0000256" key="7">
    <source>
        <dbReference type="SAM" id="Phobius"/>
    </source>
</evidence>
<keyword evidence="7" id="KW-1133">Transmembrane helix</keyword>
<dbReference type="PANTHER" id="PTHR24421">
    <property type="entry name" value="NITRATE/NITRITE SENSOR PROTEIN NARX-RELATED"/>
    <property type="match status" value="1"/>
</dbReference>
<dbReference type="RefSeq" id="WP_119796633.1">
    <property type="nucleotide sequence ID" value="NZ_QYZD01000055.1"/>
</dbReference>
<feature type="domain" description="DesK/YvfT N-terminal" evidence="10">
    <location>
        <begin position="6"/>
        <end position="144"/>
    </location>
</feature>
<feature type="domain" description="Histidine kinase/HSP90-like ATPase" evidence="8">
    <location>
        <begin position="282"/>
        <end position="365"/>
    </location>
</feature>
<evidence type="ECO:0000256" key="3">
    <source>
        <dbReference type="ARBA" id="ARBA00022679"/>
    </source>
</evidence>
<protein>
    <recommendedName>
        <fullName evidence="2">histidine kinase</fullName>
        <ecNumber evidence="2">2.7.13.3</ecNumber>
    </recommendedName>
</protein>
<feature type="transmembrane region" description="Helical" evidence="7">
    <location>
        <begin position="72"/>
        <end position="94"/>
    </location>
</feature>
<reference evidence="11 12" key="1">
    <citation type="submission" date="2018-09" db="EMBL/GenBank/DDBJ databases">
        <title>Paenibacillus SK2017-BO5.</title>
        <authorList>
            <person name="Piskunova J.V."/>
            <person name="Dubiley S.A."/>
            <person name="Severinov K.V."/>
        </authorList>
    </citation>
    <scope>NUCLEOTIDE SEQUENCE [LARGE SCALE GENOMIC DNA]</scope>
    <source>
        <strain evidence="11 12">BO5</strain>
    </source>
</reference>
<evidence type="ECO:0000259" key="8">
    <source>
        <dbReference type="Pfam" id="PF02518"/>
    </source>
</evidence>
<comment type="catalytic activity">
    <reaction evidence="1">
        <text>ATP + protein L-histidine = ADP + protein N-phospho-L-histidine.</text>
        <dbReference type="EC" id="2.7.13.3"/>
    </reaction>
</comment>
<proteinExistence type="predicted"/>
<dbReference type="InterPro" id="IPR003594">
    <property type="entry name" value="HATPase_dom"/>
</dbReference>
<dbReference type="GO" id="GO:0016020">
    <property type="term" value="C:membrane"/>
    <property type="evidence" value="ECO:0007669"/>
    <property type="project" value="InterPro"/>
</dbReference>
<dbReference type="EC" id="2.7.13.3" evidence="2"/>
<dbReference type="Gene3D" id="1.20.5.1930">
    <property type="match status" value="1"/>
</dbReference>
<keyword evidence="7" id="KW-0472">Membrane</keyword>
<comment type="caution">
    <text evidence="11">The sequence shown here is derived from an EMBL/GenBank/DDBJ whole genome shotgun (WGS) entry which is preliminary data.</text>
</comment>
<feature type="transmembrane region" description="Helical" evidence="7">
    <location>
        <begin position="133"/>
        <end position="150"/>
    </location>
</feature>
<gene>
    <name evidence="11" type="ORF">DQX05_28440</name>
</gene>
<evidence type="ECO:0000259" key="9">
    <source>
        <dbReference type="Pfam" id="PF07730"/>
    </source>
</evidence>
<dbReference type="InterPro" id="IPR056374">
    <property type="entry name" value="DesK/YvfT_N"/>
</dbReference>
<dbReference type="CDD" id="cd16917">
    <property type="entry name" value="HATPase_UhpB-NarQ-NarX-like"/>
    <property type="match status" value="1"/>
</dbReference>
<dbReference type="OrthoDB" id="9797605at2"/>
<accession>A0A3A3G8W1</accession>
<sequence>MSGTKFSLFPRQLGFYPYIWLIYMALFIYNMQLEHGVKKTIGYAMLALFVVTYRQLYFASGRAYDSWIALQMLLSAILLTFYNPNYLFLGFYTANFISFYRDRRKFTIAYGVLVAYILLPMLFHLRAIDVSEYIFFIPFMAIMLASPFGMRSMHRRQQLEKELDQANEQIRELVKREERLRIARDLHDTLGHTLSLITLKSQLVEKLIAKQETERARMEAREIGQTSRAALRQVRELVSDMRAVTVAQELVESERMLGSACIELQVQGELTLERVPDLTQSMLSMCIREAVTNIVKHSRAKSCRIHIERTHAEVRIRLHDDGIGLRSGNGMGNGLNGMSERLALIDGSLTLDSDESGTRLTVTVPIIVKNGKDGGGAA</sequence>
<keyword evidence="5" id="KW-0902">Two-component regulatory system</keyword>
<dbReference type="GO" id="GO:0046983">
    <property type="term" value="F:protein dimerization activity"/>
    <property type="evidence" value="ECO:0007669"/>
    <property type="project" value="InterPro"/>
</dbReference>
<evidence type="ECO:0000259" key="10">
    <source>
        <dbReference type="Pfam" id="PF23540"/>
    </source>
</evidence>
<dbReference type="EMBL" id="QYZD01000055">
    <property type="protein sequence ID" value="RJG16952.1"/>
    <property type="molecule type" value="Genomic_DNA"/>
</dbReference>
<feature type="coiled-coil region" evidence="6">
    <location>
        <begin position="149"/>
        <end position="183"/>
    </location>
</feature>